<accession>A0A0G1UU70</accession>
<reference evidence="1 2" key="1">
    <citation type="journal article" date="2015" name="Nature">
        <title>rRNA introns, odd ribosomes, and small enigmatic genomes across a large radiation of phyla.</title>
        <authorList>
            <person name="Brown C.T."/>
            <person name="Hug L.A."/>
            <person name="Thomas B.C."/>
            <person name="Sharon I."/>
            <person name="Castelle C.J."/>
            <person name="Singh A."/>
            <person name="Wilkins M.J."/>
            <person name="Williams K.H."/>
            <person name="Banfield J.F."/>
        </authorList>
    </citation>
    <scope>NUCLEOTIDE SEQUENCE [LARGE SCALE GENOMIC DNA]</scope>
</reference>
<name>A0A0G1UU70_9BACT</name>
<proteinExistence type="predicted"/>
<comment type="caution">
    <text evidence="1">The sequence shown here is derived from an EMBL/GenBank/DDBJ whole genome shotgun (WGS) entry which is preliminary data.</text>
</comment>
<dbReference type="EMBL" id="LCNT01000004">
    <property type="protein sequence ID" value="KKU61265.1"/>
    <property type="molecule type" value="Genomic_DNA"/>
</dbReference>
<dbReference type="AlphaFoldDB" id="A0A0G1UU70"/>
<dbReference type="Proteomes" id="UP000033860">
    <property type="component" value="Unassembled WGS sequence"/>
</dbReference>
<evidence type="ECO:0000313" key="1">
    <source>
        <dbReference type="EMBL" id="KKU61265.1"/>
    </source>
</evidence>
<gene>
    <name evidence="1" type="ORF">UX85_C0004G0187</name>
</gene>
<protein>
    <submittedName>
        <fullName evidence="1">Uncharacterized protein</fullName>
    </submittedName>
</protein>
<sequence length="252" mass="27081">MEARDFKQRLKAAESLLAQKTTSRTKFEAARKLISGINPTLDAKLKRVAKVLATVEKIKKGKVIELAAERLSAGTPEQKKRKKKLLLLINAWKDLKAEVGRVRSEFEKPDAKGMAQLAAYAKGPLGLVTAAAAVVVGAGWWLSQNAAEVELVNRGCDPIQPAVSRTLNLPGLRLPSQPIGDGESAVALVPPLKVAVEGGERQVGLSIYGLKMGFELAEGASDVKYDGQSLLNQTNVIKLAPGSRHQVELECD</sequence>
<organism evidence="1 2">
    <name type="scientific">Candidatus Beckwithbacteria bacterium GW2011_GWB1_47_15</name>
    <dbReference type="NCBI Taxonomy" id="1618371"/>
    <lineage>
        <taxon>Bacteria</taxon>
        <taxon>Candidatus Beckwithiibacteriota</taxon>
    </lineage>
</organism>
<evidence type="ECO:0000313" key="2">
    <source>
        <dbReference type="Proteomes" id="UP000033860"/>
    </source>
</evidence>